<organism evidence="2 3">
    <name type="scientific">Asticcacaulis taihuensis</name>
    <dbReference type="NCBI Taxonomy" id="260084"/>
    <lineage>
        <taxon>Bacteria</taxon>
        <taxon>Pseudomonadati</taxon>
        <taxon>Pseudomonadota</taxon>
        <taxon>Alphaproteobacteria</taxon>
        <taxon>Caulobacterales</taxon>
        <taxon>Caulobacteraceae</taxon>
        <taxon>Asticcacaulis</taxon>
    </lineage>
</organism>
<dbReference type="STRING" id="260084.SAMN02927928_1393"/>
<proteinExistence type="predicted"/>
<evidence type="ECO:0008006" key="4">
    <source>
        <dbReference type="Google" id="ProtNLM"/>
    </source>
</evidence>
<keyword evidence="3" id="KW-1185">Reference proteome</keyword>
<keyword evidence="1" id="KW-1133">Transmembrane helix</keyword>
<keyword evidence="1" id="KW-0812">Transmembrane</keyword>
<dbReference type="OrthoDB" id="9811032at2"/>
<evidence type="ECO:0000313" key="2">
    <source>
        <dbReference type="EMBL" id="SCW46133.1"/>
    </source>
</evidence>
<dbReference type="EMBL" id="FMTS01000001">
    <property type="protein sequence ID" value="SCW46133.1"/>
    <property type="molecule type" value="Genomic_DNA"/>
</dbReference>
<sequence length="169" mass="18601">MAIDRDLIAKEAAIGMYDQQPADNHQRGFSLITAFPLLVIPFIVYNILALFSLGGSDEAAYNAVTQVLFNLPMPSTGTHWSVNVGDVILFGALICLFFELLKSTKSDKVAIVNHSLSMVLFIVCLVEFLLFRPFATSAFFLLTFMTLMDVLAGFIVTAVSARKDIDFGH</sequence>
<feature type="transmembrane region" description="Helical" evidence="1">
    <location>
        <begin position="80"/>
        <end position="98"/>
    </location>
</feature>
<name>A0A1G4QNC5_9CAUL</name>
<protein>
    <recommendedName>
        <fullName evidence="4">Transmembrane protein</fullName>
    </recommendedName>
</protein>
<dbReference type="RefSeq" id="WP_090645349.1">
    <property type="nucleotide sequence ID" value="NZ_CBCRYE010000001.1"/>
</dbReference>
<evidence type="ECO:0000313" key="3">
    <source>
        <dbReference type="Proteomes" id="UP000199150"/>
    </source>
</evidence>
<dbReference type="Proteomes" id="UP000199150">
    <property type="component" value="Unassembled WGS sequence"/>
</dbReference>
<reference evidence="3" key="1">
    <citation type="submission" date="2016-10" db="EMBL/GenBank/DDBJ databases">
        <authorList>
            <person name="Varghese N."/>
            <person name="Submissions S."/>
        </authorList>
    </citation>
    <scope>NUCLEOTIDE SEQUENCE [LARGE SCALE GENOMIC DNA]</scope>
    <source>
        <strain evidence="3">CGMCC 1.3431</strain>
    </source>
</reference>
<dbReference type="AlphaFoldDB" id="A0A1G4QNC5"/>
<feature type="transmembrane region" description="Helical" evidence="1">
    <location>
        <begin position="137"/>
        <end position="159"/>
    </location>
</feature>
<gene>
    <name evidence="2" type="ORF">SAMN02927928_1393</name>
</gene>
<evidence type="ECO:0000256" key="1">
    <source>
        <dbReference type="SAM" id="Phobius"/>
    </source>
</evidence>
<keyword evidence="1" id="KW-0472">Membrane</keyword>
<feature type="transmembrane region" description="Helical" evidence="1">
    <location>
        <begin position="29"/>
        <end position="51"/>
    </location>
</feature>
<accession>A0A1G4QNC5</accession>
<feature type="transmembrane region" description="Helical" evidence="1">
    <location>
        <begin position="110"/>
        <end position="131"/>
    </location>
</feature>